<keyword evidence="4" id="KW-0677">Repeat</keyword>
<dbReference type="PANTHER" id="PTHR13771:SF9">
    <property type="entry name" value="INTERCELLULAR ADHESION MOLECULE 5"/>
    <property type="match status" value="1"/>
</dbReference>
<keyword evidence="7" id="KW-0472">Membrane</keyword>
<keyword evidence="5" id="KW-0130">Cell adhesion</keyword>
<keyword evidence="8" id="KW-1015">Disulfide bond</keyword>
<dbReference type="OrthoDB" id="5843397at2759"/>
<evidence type="ECO:0000256" key="9">
    <source>
        <dbReference type="ARBA" id="ARBA00023180"/>
    </source>
</evidence>
<name>A0A2D0PWT6_ICTPU</name>
<keyword evidence="9" id="KW-0325">Glycoprotein</keyword>
<keyword evidence="3 11" id="KW-0732">Signal</keyword>
<evidence type="ECO:0000256" key="6">
    <source>
        <dbReference type="ARBA" id="ARBA00022989"/>
    </source>
</evidence>
<evidence type="ECO:0000256" key="1">
    <source>
        <dbReference type="ARBA" id="ARBA00004479"/>
    </source>
</evidence>
<dbReference type="Proteomes" id="UP000221080">
    <property type="component" value="Chromosome 24"/>
</dbReference>
<evidence type="ECO:0000256" key="10">
    <source>
        <dbReference type="ARBA" id="ARBA00023319"/>
    </source>
</evidence>
<evidence type="ECO:0000313" key="14">
    <source>
        <dbReference type="RefSeq" id="XP_017309881.1"/>
    </source>
</evidence>
<dbReference type="SUPFAM" id="SSF48726">
    <property type="entry name" value="Immunoglobulin"/>
    <property type="match status" value="2"/>
</dbReference>
<feature type="domain" description="Ig-like" evidence="12">
    <location>
        <begin position="117"/>
        <end position="206"/>
    </location>
</feature>
<dbReference type="InterPro" id="IPR047012">
    <property type="entry name" value="ICAM_VCAM"/>
</dbReference>
<evidence type="ECO:0000256" key="7">
    <source>
        <dbReference type="ARBA" id="ARBA00023136"/>
    </source>
</evidence>
<sequence length="249" mass="27199">MAACVFSSLLTVLCVGLYDKYTYAGACTDPILSPASLLVEYGSPAEVNCSIPNTPVTQYKLGWESKTSQPITDNETSVVWKLDRLTKWEEAEGLGCYFTVGVTQCVSYVNLTIYKRPDRVTLNSVSDVVAEGDQTELRCEIENVGPGGNLSVHWSRADPKQDNTFTRFTHTSFPDLVNEMQSVNKTVNLTVTPSREDAGVQYQCAAVLNLDQHLLVFPSQPVTITVHSGQPPLMSVWGAVGLLAIATML</sequence>
<dbReference type="AlphaFoldDB" id="A0A2D0PWT6"/>
<feature type="signal peptide" evidence="11">
    <location>
        <begin position="1"/>
        <end position="24"/>
    </location>
</feature>
<evidence type="ECO:0000259" key="12">
    <source>
        <dbReference type="PROSITE" id="PS50835"/>
    </source>
</evidence>
<evidence type="ECO:0000256" key="8">
    <source>
        <dbReference type="ARBA" id="ARBA00023157"/>
    </source>
</evidence>
<keyword evidence="13" id="KW-1185">Reference proteome</keyword>
<gene>
    <name evidence="14" type="primary">LOC108257019</name>
</gene>
<dbReference type="InterPro" id="IPR003987">
    <property type="entry name" value="ICAM_VCAM_N"/>
</dbReference>
<dbReference type="InterPro" id="IPR013783">
    <property type="entry name" value="Ig-like_fold"/>
</dbReference>
<dbReference type="Pfam" id="PF00047">
    <property type="entry name" value="ig"/>
    <property type="match status" value="1"/>
</dbReference>
<dbReference type="InterPro" id="IPR013151">
    <property type="entry name" value="Immunoglobulin_dom"/>
</dbReference>
<evidence type="ECO:0000256" key="2">
    <source>
        <dbReference type="ARBA" id="ARBA00022692"/>
    </source>
</evidence>
<reference evidence="14" key="2">
    <citation type="submission" date="2025-08" db="UniProtKB">
        <authorList>
            <consortium name="RefSeq"/>
        </authorList>
    </citation>
    <scope>IDENTIFICATION</scope>
    <source>
        <tissue evidence="14">Blood</tissue>
    </source>
</reference>
<dbReference type="RefSeq" id="XP_017309881.1">
    <property type="nucleotide sequence ID" value="XM_017454392.3"/>
</dbReference>
<keyword evidence="6" id="KW-1133">Transmembrane helix</keyword>
<dbReference type="PANTHER" id="PTHR13771">
    <property type="entry name" value="INTERCELLULAR ADHESION MOLECULE"/>
    <property type="match status" value="1"/>
</dbReference>
<dbReference type="InterPro" id="IPR036179">
    <property type="entry name" value="Ig-like_dom_sf"/>
</dbReference>
<evidence type="ECO:0000256" key="3">
    <source>
        <dbReference type="ARBA" id="ARBA00022729"/>
    </source>
</evidence>
<dbReference type="Gene3D" id="2.60.40.10">
    <property type="entry name" value="Immunoglobulins"/>
    <property type="match status" value="2"/>
</dbReference>
<evidence type="ECO:0000256" key="4">
    <source>
        <dbReference type="ARBA" id="ARBA00022737"/>
    </source>
</evidence>
<dbReference type="GeneID" id="108257019"/>
<dbReference type="InterPro" id="IPR007110">
    <property type="entry name" value="Ig-like_dom"/>
</dbReference>
<protein>
    <submittedName>
        <fullName evidence="14">Intercellular adhesion molecule 2</fullName>
    </submittedName>
</protein>
<keyword evidence="2" id="KW-0812">Transmembrane</keyword>
<dbReference type="PRINTS" id="PR01472">
    <property type="entry name" value="ICAMVCAM1"/>
</dbReference>
<dbReference type="STRING" id="7998.ENSIPUP00000018573"/>
<dbReference type="PROSITE" id="PS50835">
    <property type="entry name" value="IG_LIKE"/>
    <property type="match status" value="1"/>
</dbReference>
<evidence type="ECO:0000256" key="11">
    <source>
        <dbReference type="SAM" id="SignalP"/>
    </source>
</evidence>
<evidence type="ECO:0000313" key="13">
    <source>
        <dbReference type="Proteomes" id="UP000221080"/>
    </source>
</evidence>
<accession>A0A2D0PWT6</accession>
<proteinExistence type="predicted"/>
<reference evidence="13" key="1">
    <citation type="journal article" date="2016" name="Nat. Commun.">
        <title>The channel catfish genome sequence provides insights into the evolution of scale formation in teleosts.</title>
        <authorList>
            <person name="Liu Z."/>
            <person name="Liu S."/>
            <person name="Yao J."/>
            <person name="Bao L."/>
            <person name="Zhang J."/>
            <person name="Li Y."/>
            <person name="Jiang C."/>
            <person name="Sun L."/>
            <person name="Wang R."/>
            <person name="Zhang Y."/>
            <person name="Zhou T."/>
            <person name="Zeng Q."/>
            <person name="Fu Q."/>
            <person name="Gao S."/>
            <person name="Li N."/>
            <person name="Koren S."/>
            <person name="Jiang Y."/>
            <person name="Zimin A."/>
            <person name="Xu P."/>
            <person name="Phillippy A.M."/>
            <person name="Geng X."/>
            <person name="Song L."/>
            <person name="Sun F."/>
            <person name="Li C."/>
            <person name="Wang X."/>
            <person name="Chen A."/>
            <person name="Jin Y."/>
            <person name="Yuan Z."/>
            <person name="Yang Y."/>
            <person name="Tan S."/>
            <person name="Peatman E."/>
            <person name="Lu J."/>
            <person name="Qin Z."/>
            <person name="Dunham R."/>
            <person name="Li Z."/>
            <person name="Sonstegard T."/>
            <person name="Feng J."/>
            <person name="Danzmann R.G."/>
            <person name="Schroeder S."/>
            <person name="Scheffler B."/>
            <person name="Duke M.V."/>
            <person name="Ballard L."/>
            <person name="Kucuktas H."/>
            <person name="Kaltenboeck L."/>
            <person name="Liu H."/>
            <person name="Armbruster J."/>
            <person name="Xie Y."/>
            <person name="Kirby M.L."/>
            <person name="Tian Y."/>
            <person name="Flanagan M.E."/>
            <person name="Mu W."/>
            <person name="Waldbieser G.C."/>
        </authorList>
    </citation>
    <scope>NUCLEOTIDE SEQUENCE [LARGE SCALE GENOMIC DNA]</scope>
    <source>
        <strain evidence="13">SDA103</strain>
    </source>
</reference>
<dbReference type="KEGG" id="ipu:108257019"/>
<dbReference type="GO" id="GO:0005178">
    <property type="term" value="F:integrin binding"/>
    <property type="evidence" value="ECO:0007669"/>
    <property type="project" value="InterPro"/>
</dbReference>
<evidence type="ECO:0000256" key="5">
    <source>
        <dbReference type="ARBA" id="ARBA00022889"/>
    </source>
</evidence>
<organism evidence="13 14">
    <name type="scientific">Ictalurus punctatus</name>
    <name type="common">Channel catfish</name>
    <name type="synonym">Silurus punctatus</name>
    <dbReference type="NCBI Taxonomy" id="7998"/>
    <lineage>
        <taxon>Eukaryota</taxon>
        <taxon>Metazoa</taxon>
        <taxon>Chordata</taxon>
        <taxon>Craniata</taxon>
        <taxon>Vertebrata</taxon>
        <taxon>Euteleostomi</taxon>
        <taxon>Actinopterygii</taxon>
        <taxon>Neopterygii</taxon>
        <taxon>Teleostei</taxon>
        <taxon>Ostariophysi</taxon>
        <taxon>Siluriformes</taxon>
        <taxon>Ictaluridae</taxon>
        <taxon>Ictalurus</taxon>
    </lineage>
</organism>
<dbReference type="GO" id="GO:0016020">
    <property type="term" value="C:membrane"/>
    <property type="evidence" value="ECO:0007669"/>
    <property type="project" value="UniProtKB-SubCell"/>
</dbReference>
<dbReference type="GO" id="GO:0098609">
    <property type="term" value="P:cell-cell adhesion"/>
    <property type="evidence" value="ECO:0007669"/>
    <property type="project" value="InterPro"/>
</dbReference>
<keyword evidence="10" id="KW-0393">Immunoglobulin domain</keyword>
<comment type="subcellular location">
    <subcellularLocation>
        <location evidence="1">Membrane</location>
        <topology evidence="1">Single-pass type I membrane protein</topology>
    </subcellularLocation>
</comment>
<feature type="chain" id="PRO_5013356625" evidence="11">
    <location>
        <begin position="25"/>
        <end position="249"/>
    </location>
</feature>